<evidence type="ECO:0000313" key="2">
    <source>
        <dbReference type="EMBL" id="PZW23557.1"/>
    </source>
</evidence>
<name>A0A326U0B5_THEHA</name>
<reference evidence="2 3" key="1">
    <citation type="submission" date="2018-06" db="EMBL/GenBank/DDBJ databases">
        <title>Genomic Encyclopedia of Archaeal and Bacterial Type Strains, Phase II (KMG-II): from individual species to whole genera.</title>
        <authorList>
            <person name="Goeker M."/>
        </authorList>
    </citation>
    <scope>NUCLEOTIDE SEQUENCE [LARGE SCALE GENOMIC DNA]</scope>
    <source>
        <strain evidence="2 3">ATCC BAA-1881</strain>
    </source>
</reference>
<dbReference type="InterPro" id="IPR021122">
    <property type="entry name" value="RNA_ligase_dom_REL/Rnl2"/>
</dbReference>
<sequence>MDLFKYPRTPHLVGSGVQRGDEDMYVIPLRELEGRYLVIEEKMDGANCALRFDENGQLFLQSRGHFLTGGPRERQFHLFKQWSYRYMQELYEVLEDRYILFGEWLYAKHTVFYTELPHYFLEFDIYDTARSVFLSTEQRRKLLRSLPFIVSVKVLTEGIYEELPPLPALIGPSHFIGAGALGRLQELCISRGLEFERVLEETDTSGLMEGLYIKVEEEGVVKERYKYVRAGFLQSLLSSGSHWMERPILPNQLRADVSLFGGDDNG</sequence>
<dbReference type="Gene3D" id="3.30.470.30">
    <property type="entry name" value="DNA ligase/mRNA capping enzyme"/>
    <property type="match status" value="1"/>
</dbReference>
<dbReference type="Pfam" id="PF09414">
    <property type="entry name" value="RNA_ligase"/>
    <property type="match status" value="1"/>
</dbReference>
<dbReference type="SUPFAM" id="SSF56091">
    <property type="entry name" value="DNA ligase/mRNA capping enzyme, catalytic domain"/>
    <property type="match status" value="1"/>
</dbReference>
<dbReference type="RefSeq" id="WP_111325233.1">
    <property type="nucleotide sequence ID" value="NZ_BIFX01000003.1"/>
</dbReference>
<dbReference type="InterPro" id="IPR052732">
    <property type="entry name" value="Cell-binding_unc_protein"/>
</dbReference>
<keyword evidence="3" id="KW-1185">Reference proteome</keyword>
<keyword evidence="2" id="KW-0436">Ligase</keyword>
<dbReference type="OrthoDB" id="255834at2"/>
<comment type="caution">
    <text evidence="2">The sequence shown here is derived from an EMBL/GenBank/DDBJ whole genome shotgun (WGS) entry which is preliminary data.</text>
</comment>
<dbReference type="PANTHER" id="PTHR43883:SF1">
    <property type="entry name" value="GLUCONOKINASE"/>
    <property type="match status" value="1"/>
</dbReference>
<dbReference type="AlphaFoldDB" id="A0A326U0B5"/>
<dbReference type="EMBL" id="QKUF01000025">
    <property type="protein sequence ID" value="PZW23557.1"/>
    <property type="molecule type" value="Genomic_DNA"/>
</dbReference>
<gene>
    <name evidence="2" type="ORF">EI42_04940</name>
</gene>
<evidence type="ECO:0000313" key="3">
    <source>
        <dbReference type="Proteomes" id="UP000248806"/>
    </source>
</evidence>
<dbReference type="GO" id="GO:0016874">
    <property type="term" value="F:ligase activity"/>
    <property type="evidence" value="ECO:0007669"/>
    <property type="project" value="UniProtKB-KW"/>
</dbReference>
<feature type="domain" description="RNA ligase" evidence="1">
    <location>
        <begin position="36"/>
        <end position="228"/>
    </location>
</feature>
<protein>
    <submittedName>
        <fullName evidence="2">RNA ligase</fullName>
    </submittedName>
</protein>
<proteinExistence type="predicted"/>
<evidence type="ECO:0000259" key="1">
    <source>
        <dbReference type="Pfam" id="PF09414"/>
    </source>
</evidence>
<dbReference type="Proteomes" id="UP000248806">
    <property type="component" value="Unassembled WGS sequence"/>
</dbReference>
<accession>A0A326U0B5</accession>
<dbReference type="PANTHER" id="PTHR43883">
    <property type="entry name" value="SLR0207 PROTEIN"/>
    <property type="match status" value="1"/>
</dbReference>
<organism evidence="2 3">
    <name type="scientific">Thermosporothrix hazakensis</name>
    <dbReference type="NCBI Taxonomy" id="644383"/>
    <lineage>
        <taxon>Bacteria</taxon>
        <taxon>Bacillati</taxon>
        <taxon>Chloroflexota</taxon>
        <taxon>Ktedonobacteria</taxon>
        <taxon>Ktedonobacterales</taxon>
        <taxon>Thermosporotrichaceae</taxon>
        <taxon>Thermosporothrix</taxon>
    </lineage>
</organism>